<evidence type="ECO:0000313" key="2">
    <source>
        <dbReference type="EMBL" id="QVY63860.1"/>
    </source>
</evidence>
<keyword evidence="2" id="KW-0378">Hydrolase</keyword>
<dbReference type="Pfam" id="PF24032">
    <property type="entry name" value="YQBQ"/>
    <property type="match status" value="1"/>
</dbReference>
<protein>
    <submittedName>
        <fullName evidence="2">Hydrolase</fullName>
    </submittedName>
</protein>
<dbReference type="GO" id="GO:0016787">
    <property type="term" value="F:hydrolase activity"/>
    <property type="evidence" value="ECO:0007669"/>
    <property type="project" value="UniProtKB-KW"/>
</dbReference>
<dbReference type="SUPFAM" id="SSF69279">
    <property type="entry name" value="Phage tail proteins"/>
    <property type="match status" value="1"/>
</dbReference>
<name>A0ABX8FII1_9BACI</name>
<sequence>MYYPIIEGELSWETERKGVPGKITFTVLKDLDVRFQEGNAVMLQVDGKKIFYGFVFQKKRDKQQHIKVTVYDQLRYFKNKDTYVYGNKRLDELVRMIASDFRLKVGTLENTRFKIPSRIEQNKTIFDIVQTAHDLTLQNQGKMFVLYDDYGKITLKNVESMKLDLLIDEESGENFDYSSSIDGETYNKIKLSYENKDTGKREIYIAQDSKNINDWGVLQYFDTIKEGVNGKAQANALLQLYNQKTRNLSIKKAFGDTRVRGGSAVIVGLNLGDIIVQKYMMVEKVKHSFEESEHWMDLTLRGGEFIA</sequence>
<feature type="domain" description="YqbQ/XkdQ" evidence="1">
    <location>
        <begin position="11"/>
        <end position="301"/>
    </location>
</feature>
<dbReference type="Proteomes" id="UP000679247">
    <property type="component" value="Chromosome"/>
</dbReference>
<reference evidence="2 3" key="1">
    <citation type="submission" date="2021-03" db="EMBL/GenBank/DDBJ databases">
        <title>The first data on the complete genome of the tetrodotoxin-producing bacterium.</title>
        <authorList>
            <person name="Melnikova D.I."/>
            <person name="Nijland R."/>
            <person name="Magarlamov T.Y."/>
        </authorList>
    </citation>
    <scope>NUCLEOTIDE SEQUENCE [LARGE SCALE GENOMIC DNA]</scope>
    <source>
        <strain evidence="2 3">1839</strain>
    </source>
</reference>
<proteinExistence type="predicted"/>
<keyword evidence="3" id="KW-1185">Reference proteome</keyword>
<dbReference type="InterPro" id="IPR056937">
    <property type="entry name" value="YqbQ/XkdQ"/>
</dbReference>
<gene>
    <name evidence="2" type="ORF">J1899_18430</name>
</gene>
<dbReference type="EMBL" id="CP071709">
    <property type="protein sequence ID" value="QVY63860.1"/>
    <property type="molecule type" value="Genomic_DNA"/>
</dbReference>
<accession>A0ABX8FII1</accession>
<evidence type="ECO:0000259" key="1">
    <source>
        <dbReference type="Pfam" id="PF24032"/>
    </source>
</evidence>
<evidence type="ECO:0000313" key="3">
    <source>
        <dbReference type="Proteomes" id="UP000679247"/>
    </source>
</evidence>
<organism evidence="2 3">
    <name type="scientific">Cytobacillus gottheilii</name>
    <dbReference type="NCBI Taxonomy" id="859144"/>
    <lineage>
        <taxon>Bacteria</taxon>
        <taxon>Bacillati</taxon>
        <taxon>Bacillota</taxon>
        <taxon>Bacilli</taxon>
        <taxon>Bacillales</taxon>
        <taxon>Bacillaceae</taxon>
        <taxon>Cytobacillus</taxon>
    </lineage>
</organism>